<evidence type="ECO:0000313" key="7">
    <source>
        <dbReference type="Proteomes" id="UP000598271"/>
    </source>
</evidence>
<reference evidence="6 7" key="1">
    <citation type="journal article" date="2014" name="Int. J. Syst. Evol. Microbiol.">
        <title>Complete genome sequence of Corynebacterium casei LMG S-19264T (=DSM 44701T), isolated from a smear-ripened cheese.</title>
        <authorList>
            <consortium name="US DOE Joint Genome Institute (JGI-PGF)"/>
            <person name="Walter F."/>
            <person name="Albersmeier A."/>
            <person name="Kalinowski J."/>
            <person name="Ruckert C."/>
        </authorList>
    </citation>
    <scope>NUCLEOTIDE SEQUENCE [LARGE SCALE GENOMIC DNA]</scope>
    <source>
        <strain evidence="6 7">KCTC 12866</strain>
    </source>
</reference>
<keyword evidence="3 5" id="KW-1133">Transmembrane helix</keyword>
<gene>
    <name evidence="6" type="ORF">GCM10007390_39950</name>
</gene>
<keyword evidence="4 5" id="KW-0472">Membrane</keyword>
<organism evidence="6 7">
    <name type="scientific">Persicitalea jodogahamensis</name>
    <dbReference type="NCBI Taxonomy" id="402147"/>
    <lineage>
        <taxon>Bacteria</taxon>
        <taxon>Pseudomonadati</taxon>
        <taxon>Bacteroidota</taxon>
        <taxon>Cytophagia</taxon>
        <taxon>Cytophagales</taxon>
        <taxon>Spirosomataceae</taxon>
        <taxon>Persicitalea</taxon>
    </lineage>
</organism>
<evidence type="ECO:0000256" key="3">
    <source>
        <dbReference type="ARBA" id="ARBA00022989"/>
    </source>
</evidence>
<feature type="transmembrane region" description="Helical" evidence="5">
    <location>
        <begin position="119"/>
        <end position="143"/>
    </location>
</feature>
<dbReference type="Pfam" id="PF09685">
    <property type="entry name" value="MamF_MmsF"/>
    <property type="match status" value="1"/>
</dbReference>
<evidence type="ECO:0008006" key="8">
    <source>
        <dbReference type="Google" id="ProtNLM"/>
    </source>
</evidence>
<dbReference type="RefSeq" id="WP_189566524.1">
    <property type="nucleotide sequence ID" value="NZ_BMXF01000004.1"/>
</dbReference>
<evidence type="ECO:0000256" key="2">
    <source>
        <dbReference type="ARBA" id="ARBA00022692"/>
    </source>
</evidence>
<dbReference type="Proteomes" id="UP000598271">
    <property type="component" value="Unassembled WGS sequence"/>
</dbReference>
<sequence>MEDSNLISPAGVPSEQRSLGMWMHLTPLLATVASFVVPIPFLSLIATYVIYSTQKDKGDFVAENGRESVNFQITLAIVFVALIIILIVMFGGSILSTIFGSQSDNDTATGAGIMGMIGSSLLMITAFAIIGIGALVFMVVGTFRANNGNVYRYPVSLRLVK</sequence>
<evidence type="ECO:0000256" key="4">
    <source>
        <dbReference type="ARBA" id="ARBA00023136"/>
    </source>
</evidence>
<comment type="subcellular location">
    <subcellularLocation>
        <location evidence="1">Membrane</location>
        <topology evidence="1">Multi-pass membrane protein</topology>
    </subcellularLocation>
</comment>
<comment type="caution">
    <text evidence="6">The sequence shown here is derived from an EMBL/GenBank/DDBJ whole genome shotgun (WGS) entry which is preliminary data.</text>
</comment>
<protein>
    <recommendedName>
        <fullName evidence="8">DUF4870 domain-containing protein</fullName>
    </recommendedName>
</protein>
<evidence type="ECO:0000256" key="5">
    <source>
        <dbReference type="SAM" id="Phobius"/>
    </source>
</evidence>
<dbReference type="InterPro" id="IPR019109">
    <property type="entry name" value="MamF_MmsF"/>
</dbReference>
<name>A0A8J3D6F7_9BACT</name>
<dbReference type="AlphaFoldDB" id="A0A8J3D6F7"/>
<keyword evidence="7" id="KW-1185">Reference proteome</keyword>
<accession>A0A8J3D6F7</accession>
<evidence type="ECO:0000256" key="1">
    <source>
        <dbReference type="ARBA" id="ARBA00004141"/>
    </source>
</evidence>
<dbReference type="EMBL" id="BMXF01000004">
    <property type="protein sequence ID" value="GHB81216.1"/>
    <property type="molecule type" value="Genomic_DNA"/>
</dbReference>
<feature type="transmembrane region" description="Helical" evidence="5">
    <location>
        <begin position="71"/>
        <end position="99"/>
    </location>
</feature>
<evidence type="ECO:0000313" key="6">
    <source>
        <dbReference type="EMBL" id="GHB81216.1"/>
    </source>
</evidence>
<keyword evidence="2 5" id="KW-0812">Transmembrane</keyword>
<proteinExistence type="predicted"/>
<feature type="transmembrane region" description="Helical" evidence="5">
    <location>
        <begin position="28"/>
        <end position="51"/>
    </location>
</feature>